<organism evidence="3 4">
    <name type="scientific">Pseudocohnilembus persalinus</name>
    <name type="common">Ciliate</name>
    <dbReference type="NCBI Taxonomy" id="266149"/>
    <lineage>
        <taxon>Eukaryota</taxon>
        <taxon>Sar</taxon>
        <taxon>Alveolata</taxon>
        <taxon>Ciliophora</taxon>
        <taxon>Intramacronucleata</taxon>
        <taxon>Oligohymenophorea</taxon>
        <taxon>Scuticociliatia</taxon>
        <taxon>Philasterida</taxon>
        <taxon>Pseudocohnilembidae</taxon>
        <taxon>Pseudocohnilembus</taxon>
    </lineage>
</organism>
<feature type="compositionally biased region" description="Polar residues" evidence="2">
    <location>
        <begin position="599"/>
        <end position="628"/>
    </location>
</feature>
<feature type="region of interest" description="Disordered" evidence="2">
    <location>
        <begin position="695"/>
        <end position="719"/>
    </location>
</feature>
<evidence type="ECO:0000256" key="2">
    <source>
        <dbReference type="SAM" id="MobiDB-lite"/>
    </source>
</evidence>
<gene>
    <name evidence="3" type="ORF">PPERSA_11513</name>
</gene>
<feature type="compositionally biased region" description="Low complexity" evidence="2">
    <location>
        <begin position="582"/>
        <end position="598"/>
    </location>
</feature>
<evidence type="ECO:0000256" key="1">
    <source>
        <dbReference type="SAM" id="Coils"/>
    </source>
</evidence>
<dbReference type="InParanoid" id="A0A0V0QXE8"/>
<feature type="compositionally biased region" description="Low complexity" evidence="2">
    <location>
        <begin position="9"/>
        <end position="22"/>
    </location>
</feature>
<feature type="compositionally biased region" description="Low complexity" evidence="2">
    <location>
        <begin position="370"/>
        <end position="398"/>
    </location>
</feature>
<dbReference type="EMBL" id="LDAU01000091">
    <property type="protein sequence ID" value="KRX06868.1"/>
    <property type="molecule type" value="Genomic_DNA"/>
</dbReference>
<feature type="region of interest" description="Disordered" evidence="2">
    <location>
        <begin position="534"/>
        <end position="565"/>
    </location>
</feature>
<accession>A0A0V0QXE8</accession>
<feature type="compositionally biased region" description="Low complexity" evidence="2">
    <location>
        <begin position="744"/>
        <end position="753"/>
    </location>
</feature>
<feature type="region of interest" description="Disordered" evidence="2">
    <location>
        <begin position="580"/>
        <end position="635"/>
    </location>
</feature>
<dbReference type="AlphaFoldDB" id="A0A0V0QXE8"/>
<keyword evidence="1" id="KW-0175">Coiled coil</keyword>
<feature type="coiled-coil region" evidence="1">
    <location>
        <begin position="122"/>
        <end position="233"/>
    </location>
</feature>
<feature type="region of interest" description="Disordered" evidence="2">
    <location>
        <begin position="1"/>
        <end position="24"/>
    </location>
</feature>
<dbReference type="Proteomes" id="UP000054937">
    <property type="component" value="Unassembled WGS sequence"/>
</dbReference>
<comment type="caution">
    <text evidence="3">The sequence shown here is derived from an EMBL/GenBank/DDBJ whole genome shotgun (WGS) entry which is preliminary data.</text>
</comment>
<feature type="region of interest" description="Disordered" evidence="2">
    <location>
        <begin position="492"/>
        <end position="512"/>
    </location>
</feature>
<feature type="compositionally biased region" description="Low complexity" evidence="2">
    <location>
        <begin position="405"/>
        <end position="418"/>
    </location>
</feature>
<dbReference type="OrthoDB" id="302883at2759"/>
<keyword evidence="4" id="KW-1185">Reference proteome</keyword>
<evidence type="ECO:0000313" key="3">
    <source>
        <dbReference type="EMBL" id="KRX06868.1"/>
    </source>
</evidence>
<sequence>MKINEFKKNNNNINNHQNYNKNSTIGNLQDVTNTVQLRSSVTGNSHDFSGHFKLSQNIVDLFQVVKQNLDEASVQYLKSQINFEIDQQEQKNNNIPTQILNYLQKIFVYIIKAKTDTEEILFKKNEEECSDYEQMLQKLEAEVRQHIRIEQQLKIYAETNQQKVEDLLKEKDEQDIQIEEMKKQLQEFQRQSQAIQEEKQIHNKQIDDLKKELKILKDQNKSQQGVIQQQKQQLTDMSQINHSNINVNVSSSIQNMNSIKNTQQNTSNIYLNTSGNNNFNSQKNKSPLTLKQKYFEDEEQQQRNSQLVNEDRIKPALIHNEDDTTCQQSIGRNKRSMTTLSNTFKGLATDKDKSLKHLKNDIQNMQKTIQQNYSQHQSSGNQYHQQQQQQQYNKHNSSTHGSLNQEQFQQQKQKSYMQKKIEENSFNQKYSQSISQMPKQMPGNTGHENLYSKDFIKNSVKGFEDKMRKSYEKYGKANPQDIEKIKASIQMMGQKSQNPSQNGTNTNSTLCNTSHISNINQYNNGSSFSNTLQMTQKTREDSTQRQMTQQSSGSNSYLKKPTSNNTSQAYIKHSQGIQQYKNNSNNNINNNTNNINSTQNDKYIKNSNNFSNKTANTSVSNQQYTQHNSTKEYMDSERIKNLTKKIADMQSGIVNKTDIQQQYQMQQQFQQQQNKMQNGYNYAKNQPLTQQQQLNQYQKNAGQTTRERISSHHPISSVNNTEYHNKSIQQQQLQYQQQQVYNQQKSSLSQQQQIKNKYSKGGQQPQQQQTRGSENRSMSADIQSKSMQRLRMKSQFEKINNTNNNNNGNMNNQNTQQSTSFLKQAYKTGFYNQKK</sequence>
<feature type="compositionally biased region" description="Low complexity" evidence="2">
    <location>
        <begin position="800"/>
        <end position="819"/>
    </location>
</feature>
<feature type="region of interest" description="Disordered" evidence="2">
    <location>
        <begin position="431"/>
        <end position="450"/>
    </location>
</feature>
<protein>
    <submittedName>
        <fullName evidence="3">Uncharacterized protein</fullName>
    </submittedName>
</protein>
<feature type="compositionally biased region" description="Polar residues" evidence="2">
    <location>
        <begin position="770"/>
        <end position="787"/>
    </location>
</feature>
<feature type="compositionally biased region" description="Polar residues" evidence="2">
    <location>
        <begin position="544"/>
        <end position="565"/>
    </location>
</feature>
<reference evidence="3 4" key="1">
    <citation type="journal article" date="2015" name="Sci. Rep.">
        <title>Genome of the facultative scuticociliatosis pathogen Pseudocohnilembus persalinus provides insight into its virulence through horizontal gene transfer.</title>
        <authorList>
            <person name="Xiong J."/>
            <person name="Wang G."/>
            <person name="Cheng J."/>
            <person name="Tian M."/>
            <person name="Pan X."/>
            <person name="Warren A."/>
            <person name="Jiang C."/>
            <person name="Yuan D."/>
            <person name="Miao W."/>
        </authorList>
    </citation>
    <scope>NUCLEOTIDE SEQUENCE [LARGE SCALE GENOMIC DNA]</scope>
    <source>
        <strain evidence="3">36N120E</strain>
    </source>
</reference>
<feature type="region of interest" description="Disordered" evidence="2">
    <location>
        <begin position="370"/>
        <end position="418"/>
    </location>
</feature>
<evidence type="ECO:0000313" key="4">
    <source>
        <dbReference type="Proteomes" id="UP000054937"/>
    </source>
</evidence>
<proteinExistence type="predicted"/>
<name>A0A0V0QXE8_PSEPJ</name>
<feature type="region of interest" description="Disordered" evidence="2">
    <location>
        <begin position="744"/>
        <end position="835"/>
    </location>
</feature>
<feature type="compositionally biased region" description="Polar residues" evidence="2">
    <location>
        <begin position="431"/>
        <end position="447"/>
    </location>
</feature>
<dbReference type="OMA" id="GNTGHEN"/>